<dbReference type="PROSITE" id="PS51352">
    <property type="entry name" value="THIOREDOXIN_2"/>
    <property type="match status" value="1"/>
</dbReference>
<evidence type="ECO:0000256" key="4">
    <source>
        <dbReference type="PIRSR" id="PIRSR603782-2"/>
    </source>
</evidence>
<dbReference type="STRING" id="1648404.CP97_13405"/>
<dbReference type="PANTHER" id="PTHR12151">
    <property type="entry name" value="ELECTRON TRANSPORT PROTIN SCO1/SENC FAMILY MEMBER"/>
    <property type="match status" value="1"/>
</dbReference>
<dbReference type="GO" id="GO:0046872">
    <property type="term" value="F:metal ion binding"/>
    <property type="evidence" value="ECO:0007669"/>
    <property type="project" value="UniProtKB-KW"/>
</dbReference>
<gene>
    <name evidence="7" type="ORF">CP97_13405</name>
</gene>
<protein>
    <submittedName>
        <fullName evidence="7">Electron transport protein</fullName>
    </submittedName>
</protein>
<feature type="disulfide bond" description="Redox-active" evidence="4">
    <location>
        <begin position="82"/>
        <end position="86"/>
    </location>
</feature>
<dbReference type="CDD" id="cd02968">
    <property type="entry name" value="SCO"/>
    <property type="match status" value="1"/>
</dbReference>
<feature type="binding site" evidence="3">
    <location>
        <position position="86"/>
    </location>
    <ligand>
        <name>Cu cation</name>
        <dbReference type="ChEBI" id="CHEBI:23378"/>
    </ligand>
</feature>
<keyword evidence="5" id="KW-0732">Signal</keyword>
<dbReference type="Pfam" id="PF02630">
    <property type="entry name" value="SCO1-SenC"/>
    <property type="match status" value="1"/>
</dbReference>
<dbReference type="InterPro" id="IPR013766">
    <property type="entry name" value="Thioredoxin_domain"/>
</dbReference>
<keyword evidence="3" id="KW-0479">Metal-binding</keyword>
<comment type="similarity">
    <text evidence="1">Belongs to the SCO1/2 family.</text>
</comment>
<sequence length="210" mass="23057">MALAEHERFVMSANFKLFASLFAPLLLAACGNAPSDNPMPAPPLYDSAVVGGFDLVDTQGKQVLDSDFAGKYQMIYFGYAYCPDVCPFDVQRMMQGYNLFTAEHPDLAGQIQPIFITVDPDRDTPDVVAEFTANFSEDLIGLTGSAEAIEAAAANYFAYYEKLEENSEGGYLMDHSRSGYLVDREGQPMALLSVEDSAQVVATELETWVR</sequence>
<dbReference type="EMBL" id="CP011310">
    <property type="protein sequence ID" value="AKQ42812.1"/>
    <property type="molecule type" value="Genomic_DNA"/>
</dbReference>
<dbReference type="InterPro" id="IPR003782">
    <property type="entry name" value="SCO1/SenC"/>
</dbReference>
<evidence type="ECO:0000313" key="8">
    <source>
        <dbReference type="Proteomes" id="UP000059113"/>
    </source>
</evidence>
<dbReference type="Proteomes" id="UP000059113">
    <property type="component" value="Chromosome"/>
</dbReference>
<dbReference type="AlphaFoldDB" id="A0A0H4VDQ0"/>
<dbReference type="InterPro" id="IPR036249">
    <property type="entry name" value="Thioredoxin-like_sf"/>
</dbReference>
<dbReference type="KEGG" id="ery:CP97_13405"/>
<feature type="binding site" evidence="3">
    <location>
        <position position="175"/>
    </location>
    <ligand>
        <name>Cu cation</name>
        <dbReference type="ChEBI" id="CHEBI:23378"/>
    </ligand>
</feature>
<accession>A0A0H4VDQ0</accession>
<keyword evidence="8" id="KW-1185">Reference proteome</keyword>
<dbReference type="FunFam" id="3.40.30.10:FF:000013">
    <property type="entry name" value="Blast:Protein SCO1 homolog, mitochondrial"/>
    <property type="match status" value="1"/>
</dbReference>
<feature type="signal peptide" evidence="5">
    <location>
        <begin position="1"/>
        <end position="28"/>
    </location>
</feature>
<evidence type="ECO:0000256" key="3">
    <source>
        <dbReference type="PIRSR" id="PIRSR603782-1"/>
    </source>
</evidence>
<evidence type="ECO:0000256" key="1">
    <source>
        <dbReference type="ARBA" id="ARBA00010996"/>
    </source>
</evidence>
<dbReference type="PANTHER" id="PTHR12151:SF25">
    <property type="entry name" value="LINALOOL DEHYDRATASE_ISOMERASE DOMAIN-CONTAINING PROTEIN"/>
    <property type="match status" value="1"/>
</dbReference>
<reference evidence="8" key="2">
    <citation type="submission" date="2015-04" db="EMBL/GenBank/DDBJ databases">
        <title>The complete genome sequence of Erythrobacter sp. s21-N3.</title>
        <authorList>
            <person name="Zhuang L."/>
            <person name="Liu Y."/>
            <person name="Shao Z."/>
        </authorList>
    </citation>
    <scope>NUCLEOTIDE SEQUENCE [LARGE SCALE GENOMIC DNA]</scope>
    <source>
        <strain evidence="8">s21-N3</strain>
    </source>
</reference>
<feature type="domain" description="Thioredoxin" evidence="6">
    <location>
        <begin position="44"/>
        <end position="210"/>
    </location>
</feature>
<feature type="chain" id="PRO_5005210716" evidence="5">
    <location>
        <begin position="29"/>
        <end position="210"/>
    </location>
</feature>
<reference evidence="7 8" key="1">
    <citation type="journal article" date="2015" name="Int. J. Syst. Evol. Microbiol.">
        <title>Erythrobacter atlanticus sp. nov., a bacterium from ocean sediment able to degrade polycyclic aromatic hydrocarbons.</title>
        <authorList>
            <person name="Zhuang L."/>
            <person name="Liu Y."/>
            <person name="Wang L."/>
            <person name="Wang W."/>
            <person name="Shao Z."/>
        </authorList>
    </citation>
    <scope>NUCLEOTIDE SEQUENCE [LARGE SCALE GENOMIC DNA]</scope>
    <source>
        <strain evidence="8">s21-N3</strain>
    </source>
</reference>
<evidence type="ECO:0000256" key="2">
    <source>
        <dbReference type="ARBA" id="ARBA00023008"/>
    </source>
</evidence>
<dbReference type="Gene3D" id="3.40.30.10">
    <property type="entry name" value="Glutaredoxin"/>
    <property type="match status" value="1"/>
</dbReference>
<dbReference type="SUPFAM" id="SSF52833">
    <property type="entry name" value="Thioredoxin-like"/>
    <property type="match status" value="1"/>
</dbReference>
<evidence type="ECO:0000259" key="6">
    <source>
        <dbReference type="PROSITE" id="PS51352"/>
    </source>
</evidence>
<proteinExistence type="inferred from homology"/>
<name>A0A0H4VDQ0_9SPHN</name>
<keyword evidence="4" id="KW-1015">Disulfide bond</keyword>
<evidence type="ECO:0000313" key="7">
    <source>
        <dbReference type="EMBL" id="AKQ42812.1"/>
    </source>
</evidence>
<feature type="binding site" evidence="3">
    <location>
        <position position="82"/>
    </location>
    <ligand>
        <name>Cu cation</name>
        <dbReference type="ChEBI" id="CHEBI:23378"/>
    </ligand>
</feature>
<evidence type="ECO:0000256" key="5">
    <source>
        <dbReference type="SAM" id="SignalP"/>
    </source>
</evidence>
<organism evidence="7 8">
    <name type="scientific">Aurantiacibacter atlanticus</name>
    <dbReference type="NCBI Taxonomy" id="1648404"/>
    <lineage>
        <taxon>Bacteria</taxon>
        <taxon>Pseudomonadati</taxon>
        <taxon>Pseudomonadota</taxon>
        <taxon>Alphaproteobacteria</taxon>
        <taxon>Sphingomonadales</taxon>
        <taxon>Erythrobacteraceae</taxon>
        <taxon>Aurantiacibacter</taxon>
    </lineage>
</organism>
<keyword evidence="2 3" id="KW-0186">Copper</keyword>
<dbReference type="PATRIC" id="fig|1648404.4.peg.2784"/>